<name>A0A1Q3EFP8_LENED</name>
<keyword evidence="2" id="KW-1185">Reference proteome</keyword>
<dbReference type="AlphaFoldDB" id="A0A1Q3EFP8"/>
<evidence type="ECO:0000313" key="2">
    <source>
        <dbReference type="Proteomes" id="UP000188533"/>
    </source>
</evidence>
<reference evidence="1 2" key="2">
    <citation type="submission" date="2017-02" db="EMBL/GenBank/DDBJ databases">
        <title>A genome survey and senescence transcriptome analysis in Lentinula edodes.</title>
        <authorList>
            <person name="Sakamoto Y."/>
            <person name="Nakade K."/>
            <person name="Sato S."/>
            <person name="Yoshida Y."/>
            <person name="Miyazaki K."/>
            <person name="Natsume S."/>
            <person name="Konno N."/>
        </authorList>
    </citation>
    <scope>NUCLEOTIDE SEQUENCE [LARGE SCALE GENOMIC DNA]</scope>
    <source>
        <strain evidence="1 2">NBRC 111202</strain>
    </source>
</reference>
<accession>A0A1Q3EFP8</accession>
<gene>
    <name evidence="1" type="ORF">LENED_007880</name>
</gene>
<comment type="caution">
    <text evidence="1">The sequence shown here is derived from an EMBL/GenBank/DDBJ whole genome shotgun (WGS) entry which is preliminary data.</text>
</comment>
<proteinExistence type="predicted"/>
<sequence>MSGDLDLWRFYSARAFGNASTLPGFQISVSMAISITCAVTPSTRKACHRVSYAWTGEDEQLHGQKFWSDRARVVKALLVEEMVEDCCS</sequence>
<evidence type="ECO:0000313" key="1">
    <source>
        <dbReference type="EMBL" id="GAW05989.1"/>
    </source>
</evidence>
<reference evidence="1 2" key="1">
    <citation type="submission" date="2016-08" db="EMBL/GenBank/DDBJ databases">
        <authorList>
            <consortium name="Lentinula edodes genome sequencing consortium"/>
            <person name="Sakamoto Y."/>
            <person name="Nakade K."/>
            <person name="Sato S."/>
            <person name="Yoshida Y."/>
            <person name="Miyazaki K."/>
            <person name="Natsume S."/>
            <person name="Konno N."/>
        </authorList>
    </citation>
    <scope>NUCLEOTIDE SEQUENCE [LARGE SCALE GENOMIC DNA]</scope>
    <source>
        <strain evidence="1 2">NBRC 111202</strain>
    </source>
</reference>
<dbReference type="EMBL" id="BDGU01000288">
    <property type="protein sequence ID" value="GAW05989.1"/>
    <property type="molecule type" value="Genomic_DNA"/>
</dbReference>
<protein>
    <submittedName>
        <fullName evidence="1">Uncharacterized protein</fullName>
    </submittedName>
</protein>
<organism evidence="1 2">
    <name type="scientific">Lentinula edodes</name>
    <name type="common">Shiitake mushroom</name>
    <name type="synonym">Lentinus edodes</name>
    <dbReference type="NCBI Taxonomy" id="5353"/>
    <lineage>
        <taxon>Eukaryota</taxon>
        <taxon>Fungi</taxon>
        <taxon>Dikarya</taxon>
        <taxon>Basidiomycota</taxon>
        <taxon>Agaricomycotina</taxon>
        <taxon>Agaricomycetes</taxon>
        <taxon>Agaricomycetidae</taxon>
        <taxon>Agaricales</taxon>
        <taxon>Marasmiineae</taxon>
        <taxon>Omphalotaceae</taxon>
        <taxon>Lentinula</taxon>
    </lineage>
</organism>
<dbReference type="Proteomes" id="UP000188533">
    <property type="component" value="Unassembled WGS sequence"/>
</dbReference>